<proteinExistence type="predicted"/>
<reference evidence="2" key="1">
    <citation type="submission" date="2022-11" db="UniProtKB">
        <authorList>
            <consortium name="WormBaseParasite"/>
        </authorList>
    </citation>
    <scope>IDENTIFICATION</scope>
</reference>
<organism evidence="1 2">
    <name type="scientific">Romanomermis culicivorax</name>
    <name type="common">Nematode worm</name>
    <dbReference type="NCBI Taxonomy" id="13658"/>
    <lineage>
        <taxon>Eukaryota</taxon>
        <taxon>Metazoa</taxon>
        <taxon>Ecdysozoa</taxon>
        <taxon>Nematoda</taxon>
        <taxon>Enoplea</taxon>
        <taxon>Dorylaimia</taxon>
        <taxon>Mermithida</taxon>
        <taxon>Mermithoidea</taxon>
        <taxon>Mermithidae</taxon>
        <taxon>Romanomermis</taxon>
    </lineage>
</organism>
<sequence>MSIKFGSWPMELASMRYSEPMKKQIKQRCEFQIQEKVVGSALQPSAFGFEKMTVFMLSIPVNRNIPSLKDSKGAQNIISGSHSEPHLQFWNCMPRRHRKRHYRVRRQFHRHIECRDC</sequence>
<protein>
    <submittedName>
        <fullName evidence="2">Uncharacterized protein</fullName>
    </submittedName>
</protein>
<keyword evidence="1" id="KW-1185">Reference proteome</keyword>
<dbReference type="WBParaSite" id="nRc.2.0.1.t39359-RA">
    <property type="protein sequence ID" value="nRc.2.0.1.t39359-RA"/>
    <property type="gene ID" value="nRc.2.0.1.g39359"/>
</dbReference>
<dbReference type="AlphaFoldDB" id="A0A915KMU4"/>
<name>A0A915KMU4_ROMCU</name>
<evidence type="ECO:0000313" key="2">
    <source>
        <dbReference type="WBParaSite" id="nRc.2.0.1.t39359-RA"/>
    </source>
</evidence>
<accession>A0A915KMU4</accession>
<evidence type="ECO:0000313" key="1">
    <source>
        <dbReference type="Proteomes" id="UP000887565"/>
    </source>
</evidence>
<dbReference type="Proteomes" id="UP000887565">
    <property type="component" value="Unplaced"/>
</dbReference>